<dbReference type="Pfam" id="PF00296">
    <property type="entry name" value="Bac_luciferase"/>
    <property type="match status" value="1"/>
</dbReference>
<evidence type="ECO:0000313" key="3">
    <source>
        <dbReference type="Proteomes" id="UP000754495"/>
    </source>
</evidence>
<dbReference type="SUPFAM" id="SSF51679">
    <property type="entry name" value="Bacterial luciferase-like"/>
    <property type="match status" value="1"/>
</dbReference>
<organism evidence="2 3">
    <name type="scientific">Amycolatopsis viridis</name>
    <dbReference type="NCBI Taxonomy" id="185678"/>
    <lineage>
        <taxon>Bacteria</taxon>
        <taxon>Bacillati</taxon>
        <taxon>Actinomycetota</taxon>
        <taxon>Actinomycetes</taxon>
        <taxon>Pseudonocardiales</taxon>
        <taxon>Pseudonocardiaceae</taxon>
        <taxon>Amycolatopsis</taxon>
    </lineage>
</organism>
<sequence length="170" mass="17929">MPFGSPGERVAQVGEAIRTVRKLFADGTFTPVQRPAPPILVAGAGTRLLRLAAEEADIVAVHAGRDNTEDGLRARLPVLREAAGSRFDELELSVNVFAIGDGPIPERLRQFGIDPAAGRDNSHLSVLSGDTATVVDLLHRRRDEFGLSYVTINAGALDAAAPVVEALAGT</sequence>
<protein>
    <submittedName>
        <fullName evidence="2">Alkanesulfonate monooxygenase SsuD/methylene tetrahydromethanopterin reductase-like flavin-dependent oxidoreductase (Luciferase family)</fullName>
    </submittedName>
</protein>
<feature type="domain" description="Luciferase-like" evidence="1">
    <location>
        <begin position="6"/>
        <end position="99"/>
    </location>
</feature>
<dbReference type="EMBL" id="JAANOU010000001">
    <property type="protein sequence ID" value="NIH81066.1"/>
    <property type="molecule type" value="Genomic_DNA"/>
</dbReference>
<evidence type="ECO:0000259" key="1">
    <source>
        <dbReference type="Pfam" id="PF00296"/>
    </source>
</evidence>
<dbReference type="InterPro" id="IPR011251">
    <property type="entry name" value="Luciferase-like_dom"/>
</dbReference>
<accession>A0ABX0T0I9</accession>
<comment type="caution">
    <text evidence="2">The sequence shown here is derived from an EMBL/GenBank/DDBJ whole genome shotgun (WGS) entry which is preliminary data.</text>
</comment>
<dbReference type="InterPro" id="IPR036661">
    <property type="entry name" value="Luciferase-like_sf"/>
</dbReference>
<reference evidence="2 3" key="1">
    <citation type="submission" date="2020-03" db="EMBL/GenBank/DDBJ databases">
        <title>Sequencing the genomes of 1000 actinobacteria strains.</title>
        <authorList>
            <person name="Klenk H.-P."/>
        </authorList>
    </citation>
    <scope>NUCLEOTIDE SEQUENCE [LARGE SCALE GENOMIC DNA]</scope>
    <source>
        <strain evidence="2 3">DSM 45668</strain>
    </source>
</reference>
<evidence type="ECO:0000313" key="2">
    <source>
        <dbReference type="EMBL" id="NIH81066.1"/>
    </source>
</evidence>
<keyword evidence="3" id="KW-1185">Reference proteome</keyword>
<gene>
    <name evidence="2" type="ORF">FHX46_003596</name>
</gene>
<dbReference type="Gene3D" id="3.20.20.30">
    <property type="entry name" value="Luciferase-like domain"/>
    <property type="match status" value="1"/>
</dbReference>
<proteinExistence type="predicted"/>
<name>A0ABX0T0I9_9PSEU</name>
<dbReference type="Proteomes" id="UP000754495">
    <property type="component" value="Unassembled WGS sequence"/>
</dbReference>